<dbReference type="PANTHER" id="PTHR43798:SF33">
    <property type="entry name" value="HYDROLASE, PUTATIVE (AFU_ORTHOLOGUE AFUA_2G14860)-RELATED"/>
    <property type="match status" value="1"/>
</dbReference>
<reference evidence="2 3" key="1">
    <citation type="submission" date="2019-06" db="EMBL/GenBank/DDBJ databases">
        <authorList>
            <person name="Broberg M."/>
        </authorList>
    </citation>
    <scope>NUCLEOTIDE SEQUENCE [LARGE SCALE GENOMIC DNA]</scope>
</reference>
<dbReference type="InterPro" id="IPR029058">
    <property type="entry name" value="AB_hydrolase_fold"/>
</dbReference>
<evidence type="ECO:0000259" key="1">
    <source>
        <dbReference type="Pfam" id="PF00561"/>
    </source>
</evidence>
<dbReference type="Gene3D" id="3.40.50.1820">
    <property type="entry name" value="alpha/beta hydrolase"/>
    <property type="match status" value="1"/>
</dbReference>
<organism evidence="2 3">
    <name type="scientific">Bionectria ochroleuca</name>
    <name type="common">Gliocladium roseum</name>
    <dbReference type="NCBI Taxonomy" id="29856"/>
    <lineage>
        <taxon>Eukaryota</taxon>
        <taxon>Fungi</taxon>
        <taxon>Dikarya</taxon>
        <taxon>Ascomycota</taxon>
        <taxon>Pezizomycotina</taxon>
        <taxon>Sordariomycetes</taxon>
        <taxon>Hypocreomycetidae</taxon>
        <taxon>Hypocreales</taxon>
        <taxon>Bionectriaceae</taxon>
        <taxon>Clonostachys</taxon>
    </lineage>
</organism>
<dbReference type="SUPFAM" id="SSF53474">
    <property type="entry name" value="alpha/beta-Hydrolases"/>
    <property type="match status" value="1"/>
</dbReference>
<feature type="domain" description="AB hydrolase-1" evidence="1">
    <location>
        <begin position="22"/>
        <end position="159"/>
    </location>
</feature>
<evidence type="ECO:0000313" key="2">
    <source>
        <dbReference type="EMBL" id="VUC20124.1"/>
    </source>
</evidence>
<sequence>MIKTLCLKHGIKAIADGQHVEWMVFLPGWPQLAEAFLPLFPDLSTKFSLIALDPPGLGGSAPPPGNDYTTASISRVVHESIDDTQKGPVHLVAHDIGAWIAYAWAAQYPWKIASLTLIDGAIPGRFPPLQYPLSNGSNIKLFQFSFNSLPGLPELLVAEREGLLLDWLFANKSVHPDRIPQESRRAYTEAYSSPGAMSRAFGYYRAVEESASAGVGSGMESMAKELADNVQGAIIEDCGHFVMEEQPKELLDLLFKFQKTIRRESFAIEW</sequence>
<proteinExistence type="predicted"/>
<comment type="caution">
    <text evidence="2">The sequence shown here is derived from an EMBL/GenBank/DDBJ whole genome shotgun (WGS) entry which is preliminary data.</text>
</comment>
<gene>
    <name evidence="2" type="ORF">CLO192961_LOCUS13050</name>
</gene>
<dbReference type="InterPro" id="IPR050266">
    <property type="entry name" value="AB_hydrolase_sf"/>
</dbReference>
<evidence type="ECO:0000313" key="3">
    <source>
        <dbReference type="Proteomes" id="UP000766486"/>
    </source>
</evidence>
<dbReference type="PANTHER" id="PTHR43798">
    <property type="entry name" value="MONOACYLGLYCEROL LIPASE"/>
    <property type="match status" value="1"/>
</dbReference>
<dbReference type="Pfam" id="PF00561">
    <property type="entry name" value="Abhydrolase_1"/>
    <property type="match status" value="1"/>
</dbReference>
<dbReference type="Proteomes" id="UP000766486">
    <property type="component" value="Unassembled WGS sequence"/>
</dbReference>
<protein>
    <recommendedName>
        <fullName evidence="1">AB hydrolase-1 domain-containing protein</fullName>
    </recommendedName>
</protein>
<name>A0ABY6TPU0_BIOOC</name>
<keyword evidence="3" id="KW-1185">Reference proteome</keyword>
<dbReference type="InterPro" id="IPR000073">
    <property type="entry name" value="AB_hydrolase_1"/>
</dbReference>
<dbReference type="EMBL" id="CABFNS010000067">
    <property type="protein sequence ID" value="VUC20124.1"/>
    <property type="molecule type" value="Genomic_DNA"/>
</dbReference>
<accession>A0ABY6TPU0</accession>